<evidence type="ECO:0000313" key="2">
    <source>
        <dbReference type="Proteomes" id="UP000198310"/>
    </source>
</evidence>
<gene>
    <name evidence="1" type="ORF">SAMN06269173_10726</name>
</gene>
<proteinExistence type="predicted"/>
<accession>A0A238Z873</accession>
<sequence length="130" mass="14290">MHAVSSFVLLSRCALMLSLLVISRLFMPQLTDDALSELDYSAESEGALSPIEAPVMLASLAPGFTYSGGHDASHGCSHHHHPKPVRRQRRPALGFDQTHFKPRGRLARQPQTTVLGRVKEWFAVAVPGKH</sequence>
<reference evidence="2" key="1">
    <citation type="submission" date="2017-06" db="EMBL/GenBank/DDBJ databases">
        <authorList>
            <person name="Varghese N."/>
            <person name="Submissions S."/>
        </authorList>
    </citation>
    <scope>NUCLEOTIDE SEQUENCE [LARGE SCALE GENOMIC DNA]</scope>
    <source>
        <strain evidence="2">DSM 28041</strain>
    </source>
</reference>
<name>A0A238Z873_9BACT</name>
<keyword evidence="2" id="KW-1185">Reference proteome</keyword>
<dbReference type="Proteomes" id="UP000198310">
    <property type="component" value="Unassembled WGS sequence"/>
</dbReference>
<dbReference type="RefSeq" id="WP_143437163.1">
    <property type="nucleotide sequence ID" value="NZ_FZNS01000007.1"/>
</dbReference>
<dbReference type="AlphaFoldDB" id="A0A238Z873"/>
<evidence type="ECO:0000313" key="1">
    <source>
        <dbReference type="EMBL" id="SNR79695.1"/>
    </source>
</evidence>
<protein>
    <submittedName>
        <fullName evidence="1">Uncharacterized protein</fullName>
    </submittedName>
</protein>
<organism evidence="1 2">
    <name type="scientific">Hymenobacter mucosus</name>
    <dbReference type="NCBI Taxonomy" id="1411120"/>
    <lineage>
        <taxon>Bacteria</taxon>
        <taxon>Pseudomonadati</taxon>
        <taxon>Bacteroidota</taxon>
        <taxon>Cytophagia</taxon>
        <taxon>Cytophagales</taxon>
        <taxon>Hymenobacteraceae</taxon>
        <taxon>Hymenobacter</taxon>
    </lineage>
</organism>
<dbReference type="EMBL" id="FZNS01000007">
    <property type="protein sequence ID" value="SNR79695.1"/>
    <property type="molecule type" value="Genomic_DNA"/>
</dbReference>